<protein>
    <submittedName>
        <fullName evidence="1">EscU/YscU/HrcU family type III secretion system export apparatus switch protein</fullName>
    </submittedName>
</protein>
<dbReference type="RefSeq" id="WP_413779782.1">
    <property type="nucleotide sequence ID" value="NZ_JAUOZS010000001.1"/>
</dbReference>
<dbReference type="EMBL" id="JAUOZS010000001">
    <property type="protein sequence ID" value="MDT8901266.1"/>
    <property type="molecule type" value="Genomic_DNA"/>
</dbReference>
<dbReference type="Proteomes" id="UP001254848">
    <property type="component" value="Unassembled WGS sequence"/>
</dbReference>
<evidence type="ECO:0000313" key="2">
    <source>
        <dbReference type="Proteomes" id="UP001254848"/>
    </source>
</evidence>
<name>A0ABU3NZI3_9FIRM</name>
<dbReference type="InterPro" id="IPR006135">
    <property type="entry name" value="T3SS_substrate_exporter"/>
</dbReference>
<comment type="caution">
    <text evidence="1">The sequence shown here is derived from an EMBL/GenBank/DDBJ whole genome shotgun (WGS) entry which is preliminary data.</text>
</comment>
<proteinExistence type="predicted"/>
<dbReference type="Gene3D" id="3.40.1690.10">
    <property type="entry name" value="secretion proteins EscU"/>
    <property type="match status" value="1"/>
</dbReference>
<dbReference type="InterPro" id="IPR029025">
    <property type="entry name" value="T3SS_substrate_exporter_C"/>
</dbReference>
<dbReference type="Pfam" id="PF01312">
    <property type="entry name" value="Bac_export_2"/>
    <property type="match status" value="1"/>
</dbReference>
<dbReference type="PANTHER" id="PTHR30531:SF12">
    <property type="entry name" value="FLAGELLAR BIOSYNTHETIC PROTEIN FLHB"/>
    <property type="match status" value="1"/>
</dbReference>
<gene>
    <name evidence="1" type="ORF">Q4T40_08460</name>
</gene>
<keyword evidence="2" id="KW-1185">Reference proteome</keyword>
<sequence>MAESEKRRREAVAVRYDSKEDKAPKVVAKGAGIVADNILAAAEKHAVPVYQNRALTSMLMAVDLDREIPPALYKAVAEVLAYVYRLDQKRRKR</sequence>
<dbReference type="PANTHER" id="PTHR30531">
    <property type="entry name" value="FLAGELLAR BIOSYNTHETIC PROTEIN FLHB"/>
    <property type="match status" value="1"/>
</dbReference>
<dbReference type="SUPFAM" id="SSF160544">
    <property type="entry name" value="EscU C-terminal domain-like"/>
    <property type="match status" value="1"/>
</dbReference>
<evidence type="ECO:0000313" key="1">
    <source>
        <dbReference type="EMBL" id="MDT8901266.1"/>
    </source>
</evidence>
<reference evidence="1 2" key="1">
    <citation type="submission" date="2023-07" db="EMBL/GenBank/DDBJ databases">
        <title>The novel representative of Negativicutes class, Anaeroselena agilis gen. nov. sp. nov.</title>
        <authorList>
            <person name="Prokofeva M.I."/>
            <person name="Elcheninov A.G."/>
            <person name="Klyukina A."/>
            <person name="Kublanov I.V."/>
            <person name="Frolov E.N."/>
            <person name="Podosokorskaya O.A."/>
        </authorList>
    </citation>
    <scope>NUCLEOTIDE SEQUENCE [LARGE SCALE GENOMIC DNA]</scope>
    <source>
        <strain evidence="1 2">4137-cl</strain>
    </source>
</reference>
<organism evidence="1 2">
    <name type="scientific">Anaeroselena agilis</name>
    <dbReference type="NCBI Taxonomy" id="3063788"/>
    <lineage>
        <taxon>Bacteria</taxon>
        <taxon>Bacillati</taxon>
        <taxon>Bacillota</taxon>
        <taxon>Negativicutes</taxon>
        <taxon>Acetonemataceae</taxon>
        <taxon>Anaeroselena</taxon>
    </lineage>
</organism>
<accession>A0ABU3NZI3</accession>